<evidence type="ECO:0000259" key="3">
    <source>
        <dbReference type="Pfam" id="PF13354"/>
    </source>
</evidence>
<dbReference type="Gene3D" id="3.40.710.10">
    <property type="entry name" value="DD-peptidase/beta-lactamase superfamily"/>
    <property type="match status" value="1"/>
</dbReference>
<name>A0ABW5XFG2_9MICO</name>
<feature type="signal peptide" evidence="2">
    <location>
        <begin position="1"/>
        <end position="24"/>
    </location>
</feature>
<dbReference type="Pfam" id="PF18042">
    <property type="entry name" value="ORF_12_N"/>
    <property type="match status" value="1"/>
</dbReference>
<dbReference type="InterPro" id="IPR040846">
    <property type="entry name" value="ORF_12_N"/>
</dbReference>
<dbReference type="Pfam" id="PF13354">
    <property type="entry name" value="Beta-lactamase2"/>
    <property type="match status" value="1"/>
</dbReference>
<dbReference type="Proteomes" id="UP001597391">
    <property type="component" value="Unassembled WGS sequence"/>
</dbReference>
<proteinExistence type="predicted"/>
<feature type="compositionally biased region" description="Low complexity" evidence="1">
    <location>
        <begin position="23"/>
        <end position="43"/>
    </location>
</feature>
<accession>A0ABW5XFG2</accession>
<gene>
    <name evidence="5" type="ORF">ACFSYH_06150</name>
</gene>
<keyword evidence="2" id="KW-0732">Signal</keyword>
<dbReference type="InterPro" id="IPR045155">
    <property type="entry name" value="Beta-lactam_cat"/>
</dbReference>
<feature type="chain" id="PRO_5047345140" evidence="2">
    <location>
        <begin position="25"/>
        <end position="449"/>
    </location>
</feature>
<keyword evidence="6" id="KW-1185">Reference proteome</keyword>
<dbReference type="Gene3D" id="3.10.450.280">
    <property type="match status" value="1"/>
</dbReference>
<dbReference type="InterPro" id="IPR000871">
    <property type="entry name" value="Beta-lactam_class-A"/>
</dbReference>
<dbReference type="Gene3D" id="1.10.8.620">
    <property type="entry name" value="ORF12 helical bundle domain-like"/>
    <property type="match status" value="1"/>
</dbReference>
<protein>
    <submittedName>
        <fullName evidence="5">Serine hydrolase</fullName>
    </submittedName>
</protein>
<evidence type="ECO:0000256" key="2">
    <source>
        <dbReference type="SAM" id="SignalP"/>
    </source>
</evidence>
<dbReference type="RefSeq" id="WP_377465842.1">
    <property type="nucleotide sequence ID" value="NZ_JBHUOP010000002.1"/>
</dbReference>
<feature type="domain" description="ORF 12 gene product N-terminal" evidence="4">
    <location>
        <begin position="46"/>
        <end position="139"/>
    </location>
</feature>
<dbReference type="EMBL" id="JBHUOP010000002">
    <property type="protein sequence ID" value="MFD2840149.1"/>
    <property type="molecule type" value="Genomic_DNA"/>
</dbReference>
<evidence type="ECO:0000259" key="4">
    <source>
        <dbReference type="Pfam" id="PF18042"/>
    </source>
</evidence>
<dbReference type="InterPro" id="IPR012338">
    <property type="entry name" value="Beta-lactam/transpept-like"/>
</dbReference>
<evidence type="ECO:0000256" key="1">
    <source>
        <dbReference type="SAM" id="MobiDB-lite"/>
    </source>
</evidence>
<keyword evidence="5" id="KW-0378">Hydrolase</keyword>
<dbReference type="PANTHER" id="PTHR35333:SF5">
    <property type="entry name" value="CONSERVED LIPOPROTEIN LPQF-RELATED"/>
    <property type="match status" value="1"/>
</dbReference>
<evidence type="ECO:0000313" key="5">
    <source>
        <dbReference type="EMBL" id="MFD2840149.1"/>
    </source>
</evidence>
<reference evidence="6" key="1">
    <citation type="journal article" date="2019" name="Int. J. Syst. Evol. Microbiol.">
        <title>The Global Catalogue of Microorganisms (GCM) 10K type strain sequencing project: providing services to taxonomists for standard genome sequencing and annotation.</title>
        <authorList>
            <consortium name="The Broad Institute Genomics Platform"/>
            <consortium name="The Broad Institute Genome Sequencing Center for Infectious Disease"/>
            <person name="Wu L."/>
            <person name="Ma J."/>
        </authorList>
    </citation>
    <scope>NUCLEOTIDE SEQUENCE [LARGE SCALE GENOMIC DNA]</scope>
    <source>
        <strain evidence="6">KCTC 33576</strain>
    </source>
</reference>
<dbReference type="SUPFAM" id="SSF56601">
    <property type="entry name" value="beta-lactamase/transpeptidase-like"/>
    <property type="match status" value="1"/>
</dbReference>
<sequence length="449" mass="47736">MPARSLTALTVLLSLLLVGCGGPAAQPSSESPTSQETTEAPSPVSIPDTHAGQKVQWIIDMLESEADATADQWEAELDPTFLAEVSAQDVTDLVNTNLRPARPFTVTNYQGTDNEATATLQGTLGEPFAVSVSLGPDQKITGLWFGPPTNIEFQEPTSIDELSERLQNLPGEVSALILKDGETVLDIDASTPAPLASIFKLYVLLAVGQSVESGALTWDEELALTDELRSLPSGELQDEPAGTRVTIRDATRKMISISDNTATDLLIDRLGRESVEQAVADSGHHDPAALRPFPSTGELFTLGWGDPEYRERWNSGDEAERRAVLDLIAGEPIAVEASAITGDPVWGDGIDWFASAKDVAAVHQTLQALDSAEIQQILAANPGIELGQWSYGGFKGGSSLGVLTGSWLLKDSDSSATVVLLYRGDDTEAVSGQLQEFFGLAQAAIGLVR</sequence>
<feature type="region of interest" description="Disordered" evidence="1">
    <location>
        <begin position="23"/>
        <end position="49"/>
    </location>
</feature>
<dbReference type="PANTHER" id="PTHR35333">
    <property type="entry name" value="BETA-LACTAMASE"/>
    <property type="match status" value="1"/>
</dbReference>
<feature type="domain" description="Beta-lactamase class A catalytic" evidence="3">
    <location>
        <begin position="177"/>
        <end position="295"/>
    </location>
</feature>
<comment type="caution">
    <text evidence="5">The sequence shown here is derived from an EMBL/GenBank/DDBJ whole genome shotgun (WGS) entry which is preliminary data.</text>
</comment>
<dbReference type="PROSITE" id="PS51257">
    <property type="entry name" value="PROKAR_LIPOPROTEIN"/>
    <property type="match status" value="1"/>
</dbReference>
<organism evidence="5 6">
    <name type="scientific">Populibacterium corticicola</name>
    <dbReference type="NCBI Taxonomy" id="1812826"/>
    <lineage>
        <taxon>Bacteria</taxon>
        <taxon>Bacillati</taxon>
        <taxon>Actinomycetota</taxon>
        <taxon>Actinomycetes</taxon>
        <taxon>Micrococcales</taxon>
        <taxon>Jonesiaceae</taxon>
        <taxon>Populibacterium</taxon>
    </lineage>
</organism>
<dbReference type="GO" id="GO:0016787">
    <property type="term" value="F:hydrolase activity"/>
    <property type="evidence" value="ECO:0007669"/>
    <property type="project" value="UniProtKB-KW"/>
</dbReference>
<evidence type="ECO:0000313" key="6">
    <source>
        <dbReference type="Proteomes" id="UP001597391"/>
    </source>
</evidence>